<reference evidence="2 3" key="1">
    <citation type="journal article" date="2012" name="Eukaryot. Cell">
        <title>Genome sequence of the Trichosporon asahii environmental strain CBS 8904.</title>
        <authorList>
            <person name="Yang R.Y."/>
            <person name="Li H.T."/>
            <person name="Zhu H."/>
            <person name="Zhou G.P."/>
            <person name="Wang M."/>
            <person name="Wang L."/>
        </authorList>
    </citation>
    <scope>NUCLEOTIDE SEQUENCE [LARGE SCALE GENOMIC DNA]</scope>
    <source>
        <strain evidence="2 3">CBS 8904</strain>
    </source>
</reference>
<organism evidence="2 3">
    <name type="scientific">Trichosporon asahii var. asahii (strain CBS 8904)</name>
    <name type="common">Yeast</name>
    <dbReference type="NCBI Taxonomy" id="1220162"/>
    <lineage>
        <taxon>Eukaryota</taxon>
        <taxon>Fungi</taxon>
        <taxon>Dikarya</taxon>
        <taxon>Basidiomycota</taxon>
        <taxon>Agaricomycotina</taxon>
        <taxon>Tremellomycetes</taxon>
        <taxon>Trichosporonales</taxon>
        <taxon>Trichosporonaceae</taxon>
        <taxon>Trichosporon</taxon>
    </lineage>
</organism>
<comment type="caution">
    <text evidence="2">The sequence shown here is derived from an EMBL/GenBank/DDBJ whole genome shotgun (WGS) entry which is preliminary data.</text>
</comment>
<dbReference type="EMBL" id="AMBO01000139">
    <property type="protein sequence ID" value="EKD05302.1"/>
    <property type="molecule type" value="Genomic_DNA"/>
</dbReference>
<accession>K1W0G6</accession>
<evidence type="ECO:0000313" key="2">
    <source>
        <dbReference type="EMBL" id="EKD05302.1"/>
    </source>
</evidence>
<dbReference type="HOGENOM" id="CLU_2074790_0_0_1"/>
<evidence type="ECO:0000256" key="1">
    <source>
        <dbReference type="SAM" id="SignalP"/>
    </source>
</evidence>
<protein>
    <submittedName>
        <fullName evidence="2">Uncharacterized protein</fullName>
    </submittedName>
</protein>
<dbReference type="Proteomes" id="UP000006757">
    <property type="component" value="Unassembled WGS sequence"/>
</dbReference>
<dbReference type="AlphaFoldDB" id="K1W0G6"/>
<sequence>MTKVLLYALTALAAFGSAQLAIRQEGEQQVPGMPGAGDIARCTANGDCPVSLSTSTCLGKIDPQCAEELCGVSVFCASLRLRLAPMSPTFLDLTPTHAVFRPPHPPHRGAIPSHSWLP</sequence>
<proteinExistence type="predicted"/>
<feature type="chain" id="PRO_5003852560" evidence="1">
    <location>
        <begin position="19"/>
        <end position="118"/>
    </location>
</feature>
<evidence type="ECO:0000313" key="3">
    <source>
        <dbReference type="Proteomes" id="UP000006757"/>
    </source>
</evidence>
<feature type="signal peptide" evidence="1">
    <location>
        <begin position="1"/>
        <end position="18"/>
    </location>
</feature>
<gene>
    <name evidence="2" type="ORF">A1Q2_00402</name>
</gene>
<keyword evidence="1" id="KW-0732">Signal</keyword>
<name>K1W0G6_TRIAC</name>
<dbReference type="InParanoid" id="K1W0G6"/>
<keyword evidence="3" id="KW-1185">Reference proteome</keyword>